<dbReference type="Proteomes" id="UP000199328">
    <property type="component" value="Unassembled WGS sequence"/>
</dbReference>
<dbReference type="NCBIfam" id="NF009270">
    <property type="entry name" value="PRK12627.1"/>
    <property type="match status" value="1"/>
</dbReference>
<organism evidence="8 9">
    <name type="scientific">Meinhardsimonia xiamenensis</name>
    <dbReference type="NCBI Taxonomy" id="990712"/>
    <lineage>
        <taxon>Bacteria</taxon>
        <taxon>Pseudomonadati</taxon>
        <taxon>Pseudomonadota</taxon>
        <taxon>Alphaproteobacteria</taxon>
        <taxon>Rhodobacterales</taxon>
        <taxon>Paracoccaceae</taxon>
        <taxon>Meinhardsimonia</taxon>
    </lineage>
</organism>
<protein>
    <recommendedName>
        <fullName evidence="3 6">Flagellar basal body rod protein FlgB</fullName>
    </recommendedName>
</protein>
<accession>A0A1G9E965</accession>
<dbReference type="OrthoDB" id="9788334at2"/>
<evidence type="ECO:0000256" key="4">
    <source>
        <dbReference type="ARBA" id="ARBA00023143"/>
    </source>
</evidence>
<keyword evidence="9" id="KW-1185">Reference proteome</keyword>
<name>A0A1G9E965_9RHOB</name>
<keyword evidence="4 6" id="KW-0975">Bacterial flagellum</keyword>
<dbReference type="InterPro" id="IPR001444">
    <property type="entry name" value="Flag_bb_rod_N"/>
</dbReference>
<comment type="subcellular location">
    <subcellularLocation>
        <location evidence="1 6">Bacterial flagellum basal body</location>
    </subcellularLocation>
</comment>
<evidence type="ECO:0000313" key="8">
    <source>
        <dbReference type="EMBL" id="SDK72699.1"/>
    </source>
</evidence>
<evidence type="ECO:0000259" key="7">
    <source>
        <dbReference type="Pfam" id="PF00460"/>
    </source>
</evidence>
<dbReference type="InterPro" id="IPR006300">
    <property type="entry name" value="FlgB"/>
</dbReference>
<dbReference type="GO" id="GO:0071973">
    <property type="term" value="P:bacterial-type flagellum-dependent cell motility"/>
    <property type="evidence" value="ECO:0007669"/>
    <property type="project" value="InterPro"/>
</dbReference>
<keyword evidence="8" id="KW-0969">Cilium</keyword>
<dbReference type="AlphaFoldDB" id="A0A1G9E965"/>
<feature type="domain" description="Flagellar basal body rod protein N-terminal" evidence="7">
    <location>
        <begin position="20"/>
        <end position="38"/>
    </location>
</feature>
<evidence type="ECO:0000256" key="1">
    <source>
        <dbReference type="ARBA" id="ARBA00004117"/>
    </source>
</evidence>
<evidence type="ECO:0000256" key="6">
    <source>
        <dbReference type="PIRNR" id="PIRNR002889"/>
    </source>
</evidence>
<keyword evidence="8" id="KW-0966">Cell projection</keyword>
<dbReference type="STRING" id="990712.SAMN05216257_104205"/>
<dbReference type="EMBL" id="FNFV01000004">
    <property type="protein sequence ID" value="SDK72699.1"/>
    <property type="molecule type" value="Genomic_DNA"/>
</dbReference>
<reference evidence="9" key="1">
    <citation type="submission" date="2016-10" db="EMBL/GenBank/DDBJ databases">
        <authorList>
            <person name="Varghese N."/>
            <person name="Submissions S."/>
        </authorList>
    </citation>
    <scope>NUCLEOTIDE SEQUENCE [LARGE SCALE GENOMIC DNA]</scope>
    <source>
        <strain evidence="9">CGMCC 1.10789</strain>
    </source>
</reference>
<evidence type="ECO:0000256" key="2">
    <source>
        <dbReference type="ARBA" id="ARBA00009677"/>
    </source>
</evidence>
<comment type="subunit">
    <text evidence="6">The basal body constitutes a major portion of the flagellar organelle and consists of a number of rings mounted on a central rod.</text>
</comment>
<dbReference type="PIRSF" id="PIRSF002889">
    <property type="entry name" value="Rod_FlgB"/>
    <property type="match status" value="1"/>
</dbReference>
<evidence type="ECO:0000256" key="5">
    <source>
        <dbReference type="ARBA" id="ARBA00024934"/>
    </source>
</evidence>
<sequence>MHDGLEIFRLASGLARHAGARQAVVATNIANADTPGYRARDLVPFSEVLAEQPPHPWKATRAGHFAMDGERAEESAHLIRVDVASPAAPNGNSVSLDTEMMRSAEVRQQHDLALSVYRSALGVLRSALGRGR</sequence>
<keyword evidence="8" id="KW-0282">Flagellum</keyword>
<evidence type="ECO:0000256" key="3">
    <source>
        <dbReference type="ARBA" id="ARBA00014376"/>
    </source>
</evidence>
<evidence type="ECO:0000313" key="9">
    <source>
        <dbReference type="Proteomes" id="UP000199328"/>
    </source>
</evidence>
<dbReference type="GO" id="GO:0030694">
    <property type="term" value="C:bacterial-type flagellum basal body, rod"/>
    <property type="evidence" value="ECO:0007669"/>
    <property type="project" value="InterPro"/>
</dbReference>
<dbReference type="Pfam" id="PF00460">
    <property type="entry name" value="Flg_bb_rod"/>
    <property type="match status" value="1"/>
</dbReference>
<comment type="similarity">
    <text evidence="2 6">Belongs to the flagella basal body rod proteins family.</text>
</comment>
<comment type="function">
    <text evidence="5 6">Structural component of flagellum, the bacterial motility apparatus. Part of the rod structure of flagellar basal body.</text>
</comment>
<gene>
    <name evidence="8" type="ORF">SAMN05216257_104205</name>
</gene>
<proteinExistence type="inferred from homology"/>